<name>A0A1W2TCN5_ROSNE</name>
<protein>
    <submittedName>
        <fullName evidence="3">Uncharacterized protein</fullName>
    </submittedName>
</protein>
<feature type="compositionally biased region" description="Basic and acidic residues" evidence="2">
    <location>
        <begin position="26"/>
        <end position="77"/>
    </location>
</feature>
<dbReference type="Proteomes" id="UP000054516">
    <property type="component" value="Unassembled WGS sequence"/>
</dbReference>
<feature type="region of interest" description="Disordered" evidence="2">
    <location>
        <begin position="681"/>
        <end position="721"/>
    </location>
</feature>
<feature type="compositionally biased region" description="Basic and acidic residues" evidence="2">
    <location>
        <begin position="681"/>
        <end position="695"/>
    </location>
</feature>
<accession>A0A1W2TCN5</accession>
<evidence type="ECO:0000313" key="3">
    <source>
        <dbReference type="EMBL" id="GAP85708.2"/>
    </source>
</evidence>
<keyword evidence="1" id="KW-0175">Coiled coil</keyword>
<reference evidence="3" key="1">
    <citation type="submission" date="2016-03" db="EMBL/GenBank/DDBJ databases">
        <title>Draft genome sequence of Rosellinia necatrix.</title>
        <authorList>
            <person name="Kanematsu S."/>
        </authorList>
    </citation>
    <scope>NUCLEOTIDE SEQUENCE [LARGE SCALE GENOMIC DNA]</scope>
    <source>
        <strain evidence="3">W97</strain>
    </source>
</reference>
<evidence type="ECO:0000256" key="2">
    <source>
        <dbReference type="SAM" id="MobiDB-lite"/>
    </source>
</evidence>
<keyword evidence="4" id="KW-1185">Reference proteome</keyword>
<dbReference type="AlphaFoldDB" id="A0A1W2TCN5"/>
<dbReference type="OrthoDB" id="10254988at2759"/>
<gene>
    <name evidence="3" type="ORF">SAMD00023353_1300120</name>
</gene>
<feature type="region of interest" description="Disordered" evidence="2">
    <location>
        <begin position="1"/>
        <end position="105"/>
    </location>
</feature>
<dbReference type="OMA" id="QYCHELE"/>
<evidence type="ECO:0000256" key="1">
    <source>
        <dbReference type="SAM" id="Coils"/>
    </source>
</evidence>
<sequence>MAPNWSMGKSYTDERRNPGAPYDSFRPGDRERPQPARHDFRDFRENRHQGISKEARSPPHRNPREYRRDNEQPRLPHIDTNLKAPGGSRKTSNNSPASALDKGGEELHFRRINADKPVTPYNTNSSLLTPVIPKAKNPELQEAFESAYKWGEKCNRRFLLSIRKDKTTQENTQRKLENEKFVGKATVYPPYHGLGDKLNLIDRDLEEQLKAAEDDYLRELEQFVAYFMTTAKPAAANHQDPVIAALEAKVDQISDLAAKQTEQIQTLLEENKKSRNSVMSLESTCTSLESNYNELKAKYKALESSHTTLRSKANSVDDKFGVLQSQQLNMDNTQKNMERQLRDIQSNAKKNMASSEAQFTKLTEASSDSIRSSKAVETNLKERVAGIEARLDVFRDYNDIKDKLDELDLITLNDISDAWVSTEYNLKTQYEEYTEHRRKGISSVDETLQSLRREVESLRTGQTNIFSQQYKGTALPLQAVEEIVNARIAAAEKSINDQSRKFCEERDDVYAEMIDGATARIDALEQVTRLSTDQNQNLAERITRLEGQKYGHRVDQISLEISDISRKCDALRGEVGQLARIEWVDLRMQELFQAIGQNVTFLNDVKEVQRKIPAIELAIKTLDTQFQNLSTKQLAEHIVRLTNPGLEQKIAKLDQKFHLLESKTNSQLNSISGLLHSFVPSEKRVPSPSRAEEPNKKRKLDVNGRQPSPLQRTDTVRQPSS</sequence>
<evidence type="ECO:0000313" key="4">
    <source>
        <dbReference type="Proteomes" id="UP000054516"/>
    </source>
</evidence>
<dbReference type="EMBL" id="DF977458">
    <property type="protein sequence ID" value="GAP85708.2"/>
    <property type="molecule type" value="Genomic_DNA"/>
</dbReference>
<organism evidence="3">
    <name type="scientific">Rosellinia necatrix</name>
    <name type="common">White root-rot fungus</name>
    <dbReference type="NCBI Taxonomy" id="77044"/>
    <lineage>
        <taxon>Eukaryota</taxon>
        <taxon>Fungi</taxon>
        <taxon>Dikarya</taxon>
        <taxon>Ascomycota</taxon>
        <taxon>Pezizomycotina</taxon>
        <taxon>Sordariomycetes</taxon>
        <taxon>Xylariomycetidae</taxon>
        <taxon>Xylariales</taxon>
        <taxon>Xylariaceae</taxon>
        <taxon>Rosellinia</taxon>
    </lineage>
</organism>
<feature type="coiled-coil region" evidence="1">
    <location>
        <begin position="202"/>
        <end position="343"/>
    </location>
</feature>
<feature type="compositionally biased region" description="Polar residues" evidence="2">
    <location>
        <begin position="705"/>
        <end position="721"/>
    </location>
</feature>
<proteinExistence type="predicted"/>
<dbReference type="STRING" id="77044.A0A1W2TCN5"/>